<dbReference type="PROSITE" id="PS50108">
    <property type="entry name" value="CRIB"/>
    <property type="match status" value="1"/>
</dbReference>
<feature type="compositionally biased region" description="Basic and acidic residues" evidence="7">
    <location>
        <begin position="51"/>
        <end position="60"/>
    </location>
</feature>
<feature type="compositionally biased region" description="Pro residues" evidence="7">
    <location>
        <begin position="127"/>
        <end position="138"/>
    </location>
</feature>
<dbReference type="InterPro" id="IPR036936">
    <property type="entry name" value="CRIB_dom_sf"/>
</dbReference>
<evidence type="ECO:0000256" key="6">
    <source>
        <dbReference type="ARBA" id="ARBA00022840"/>
    </source>
</evidence>
<keyword evidence="4" id="KW-0547">Nucleotide-binding</keyword>
<dbReference type="OrthoDB" id="6378724at2759"/>
<feature type="region of interest" description="Disordered" evidence="7">
    <location>
        <begin position="1"/>
        <end position="66"/>
    </location>
</feature>
<dbReference type="Gene3D" id="3.90.810.10">
    <property type="entry name" value="CRIB domain"/>
    <property type="match status" value="1"/>
</dbReference>
<keyword evidence="5" id="KW-0418">Kinase</keyword>
<dbReference type="InterPro" id="IPR033923">
    <property type="entry name" value="PAK_BD"/>
</dbReference>
<gene>
    <name evidence="9" type="ORF">CTOB1V02_LOCUS12472</name>
</gene>
<dbReference type="GO" id="GO:0005524">
    <property type="term" value="F:ATP binding"/>
    <property type="evidence" value="ECO:0007669"/>
    <property type="project" value="UniProtKB-KW"/>
</dbReference>
<feature type="region of interest" description="Disordered" evidence="7">
    <location>
        <begin position="118"/>
        <end position="200"/>
    </location>
</feature>
<dbReference type="GO" id="GO:0004674">
    <property type="term" value="F:protein serine/threonine kinase activity"/>
    <property type="evidence" value="ECO:0007669"/>
    <property type="project" value="UniProtKB-KW"/>
</dbReference>
<feature type="domain" description="CRIB" evidence="8">
    <location>
        <begin position="61"/>
        <end position="74"/>
    </location>
</feature>
<feature type="non-terminal residue" evidence="9">
    <location>
        <position position="1"/>
    </location>
</feature>
<dbReference type="SMART" id="SM00285">
    <property type="entry name" value="PBD"/>
    <property type="match status" value="1"/>
</dbReference>
<evidence type="ECO:0000256" key="7">
    <source>
        <dbReference type="SAM" id="MobiDB-lite"/>
    </source>
</evidence>
<evidence type="ECO:0000256" key="1">
    <source>
        <dbReference type="ARBA" id="ARBA00012513"/>
    </source>
</evidence>
<dbReference type="EC" id="2.7.11.1" evidence="1"/>
<keyword evidence="6" id="KW-0067">ATP-binding</keyword>
<dbReference type="CDD" id="cd01093">
    <property type="entry name" value="CRIB_PAK_like"/>
    <property type="match status" value="1"/>
</dbReference>
<reference evidence="9" key="1">
    <citation type="submission" date="2020-11" db="EMBL/GenBank/DDBJ databases">
        <authorList>
            <person name="Tran Van P."/>
        </authorList>
    </citation>
    <scope>NUCLEOTIDE SEQUENCE</scope>
</reference>
<evidence type="ECO:0000256" key="5">
    <source>
        <dbReference type="ARBA" id="ARBA00022777"/>
    </source>
</evidence>
<dbReference type="AlphaFoldDB" id="A0A7R8WUB3"/>
<keyword evidence="3" id="KW-0808">Transferase</keyword>
<evidence type="ECO:0000256" key="2">
    <source>
        <dbReference type="ARBA" id="ARBA00022527"/>
    </source>
</evidence>
<organism evidence="9">
    <name type="scientific">Cyprideis torosa</name>
    <dbReference type="NCBI Taxonomy" id="163714"/>
    <lineage>
        <taxon>Eukaryota</taxon>
        <taxon>Metazoa</taxon>
        <taxon>Ecdysozoa</taxon>
        <taxon>Arthropoda</taxon>
        <taxon>Crustacea</taxon>
        <taxon>Oligostraca</taxon>
        <taxon>Ostracoda</taxon>
        <taxon>Podocopa</taxon>
        <taxon>Podocopida</taxon>
        <taxon>Cytherocopina</taxon>
        <taxon>Cytheroidea</taxon>
        <taxon>Cytherideidae</taxon>
        <taxon>Cyprideis</taxon>
    </lineage>
</organism>
<accession>A0A7R8WUB3</accession>
<dbReference type="EMBL" id="OB669387">
    <property type="protein sequence ID" value="CAD7234656.1"/>
    <property type="molecule type" value="Genomic_DNA"/>
</dbReference>
<name>A0A7R8WUB3_9CRUS</name>
<evidence type="ECO:0000313" key="9">
    <source>
        <dbReference type="EMBL" id="CAD7234656.1"/>
    </source>
</evidence>
<dbReference type="InterPro" id="IPR000095">
    <property type="entry name" value="CRIB_dom"/>
</dbReference>
<dbReference type="Pfam" id="PF00786">
    <property type="entry name" value="PBD"/>
    <property type="match status" value="1"/>
</dbReference>
<protein>
    <recommendedName>
        <fullName evidence="1">non-specific serine/threonine protein kinase</fullName>
        <ecNumber evidence="1">2.7.11.1</ecNumber>
    </recommendedName>
</protein>
<sequence length="200" mass="21542">MLQEDEKPPAPPIRLTSSSNLRGGVGADHFHSPMRPLPKEPDKHRKQKSMLKKEINHKPEISSPINFEHTIHVKFDAASGEFTGLPPQWLQQLNAANISKQEQKSNPQAILDVLHLGGSDPWLVQPPSHPYAPPPSTPTPSRFSSTPSPTPPSTPASASSPLLPEEDARGIGSSREASLSPASGAIPPPIASRPERTKSI</sequence>
<keyword evidence="2" id="KW-0723">Serine/threonine-protein kinase</keyword>
<proteinExistence type="predicted"/>
<evidence type="ECO:0000256" key="4">
    <source>
        <dbReference type="ARBA" id="ARBA00022741"/>
    </source>
</evidence>
<evidence type="ECO:0000259" key="8">
    <source>
        <dbReference type="PROSITE" id="PS50108"/>
    </source>
</evidence>
<evidence type="ECO:0000256" key="3">
    <source>
        <dbReference type="ARBA" id="ARBA00022679"/>
    </source>
</evidence>